<keyword evidence="3" id="KW-1185">Reference proteome</keyword>
<reference evidence="2 3" key="1">
    <citation type="submission" date="2011-12" db="EMBL/GenBank/DDBJ databases">
        <title>The Genome Sequence of Prevotella micans F0438.</title>
        <authorList>
            <consortium name="The Broad Institute Genome Sequencing Platform"/>
            <person name="Earl A."/>
            <person name="Ward D."/>
            <person name="Feldgarden M."/>
            <person name="Gevers D."/>
            <person name="Izard J."/>
            <person name="Baranova O.V."/>
            <person name="Blanton J.M."/>
            <person name="Wade W.G."/>
            <person name="Dewhirst F.E."/>
            <person name="Young S.K."/>
            <person name="Zeng Q."/>
            <person name="Gargeya S."/>
            <person name="Fitzgerald M."/>
            <person name="Haas B."/>
            <person name="Abouelleil A."/>
            <person name="Alvarado L."/>
            <person name="Arachchi H.M."/>
            <person name="Berlin A."/>
            <person name="Chapman S.B."/>
            <person name="Gearin G."/>
            <person name="Goldberg J."/>
            <person name="Griggs A."/>
            <person name="Gujja S."/>
            <person name="Hansen M."/>
            <person name="Heiman D."/>
            <person name="Howarth C."/>
            <person name="Larimer J."/>
            <person name="Lui A."/>
            <person name="MacDonald P.J.P."/>
            <person name="McCowen C."/>
            <person name="Montmayeur A."/>
            <person name="Murphy C."/>
            <person name="Neiman D."/>
            <person name="Pearson M."/>
            <person name="Priest M."/>
            <person name="Roberts A."/>
            <person name="Saif S."/>
            <person name="Shea T."/>
            <person name="Sisk P."/>
            <person name="Stolte C."/>
            <person name="Sykes S."/>
            <person name="Wortman J."/>
            <person name="Nusbaum C."/>
            <person name="Birren B."/>
        </authorList>
    </citation>
    <scope>NUCLEOTIDE SEQUENCE [LARGE SCALE GENOMIC DNA]</scope>
    <source>
        <strain evidence="2 3">F0438</strain>
    </source>
</reference>
<dbReference type="STRING" id="883158.HMPREF9140_01822"/>
<dbReference type="HOGENOM" id="CLU_013279_0_0_10"/>
<protein>
    <recommendedName>
        <fullName evidence="1">PD-(D/E)XK endonuclease-like domain-containing protein</fullName>
    </recommendedName>
</protein>
<dbReference type="InterPro" id="IPR027417">
    <property type="entry name" value="P-loop_NTPase"/>
</dbReference>
<evidence type="ECO:0000313" key="2">
    <source>
        <dbReference type="EMBL" id="EHO67085.1"/>
    </source>
</evidence>
<name>H1Q4I4_9BACT</name>
<accession>H1Q4I4</accession>
<feature type="domain" description="PD-(D/E)XK endonuclease-like" evidence="1">
    <location>
        <begin position="642"/>
        <end position="974"/>
    </location>
</feature>
<dbReference type="SUPFAM" id="SSF52540">
    <property type="entry name" value="P-loop containing nucleoside triphosphate hydrolases"/>
    <property type="match status" value="1"/>
</dbReference>
<dbReference type="Proteomes" id="UP000016023">
    <property type="component" value="Unassembled WGS sequence"/>
</dbReference>
<dbReference type="Pfam" id="PF12705">
    <property type="entry name" value="PDDEXK_1"/>
    <property type="match status" value="1"/>
</dbReference>
<dbReference type="InterPro" id="IPR038726">
    <property type="entry name" value="PDDEXK_AddAB-type"/>
</dbReference>
<evidence type="ECO:0000313" key="3">
    <source>
        <dbReference type="Proteomes" id="UP000016023"/>
    </source>
</evidence>
<dbReference type="InterPro" id="IPR011604">
    <property type="entry name" value="PDDEXK-like_dom_sf"/>
</dbReference>
<organism evidence="2 3">
    <name type="scientific">Prevotella micans F0438</name>
    <dbReference type="NCBI Taxonomy" id="883158"/>
    <lineage>
        <taxon>Bacteria</taxon>
        <taxon>Pseudomonadati</taxon>
        <taxon>Bacteroidota</taxon>
        <taxon>Bacteroidia</taxon>
        <taxon>Bacteroidales</taxon>
        <taxon>Prevotellaceae</taxon>
        <taxon>Prevotella</taxon>
    </lineage>
</organism>
<dbReference type="eggNOG" id="COG2887">
    <property type="taxonomic scope" value="Bacteria"/>
</dbReference>
<dbReference type="AlphaFoldDB" id="H1Q4I4"/>
<gene>
    <name evidence="2" type="ORF">HMPREF9140_01822</name>
</gene>
<comment type="caution">
    <text evidence="2">The sequence shown here is derived from an EMBL/GenBank/DDBJ whole genome shotgun (WGS) entry which is preliminary data.</text>
</comment>
<dbReference type="Gene3D" id="3.90.320.10">
    <property type="match status" value="1"/>
</dbReference>
<evidence type="ECO:0000259" key="1">
    <source>
        <dbReference type="Pfam" id="PF12705"/>
    </source>
</evidence>
<dbReference type="Gene3D" id="3.40.50.300">
    <property type="entry name" value="P-loop containing nucleotide triphosphate hydrolases"/>
    <property type="match status" value="1"/>
</dbReference>
<dbReference type="PATRIC" id="fig|883158.3.peg.1822"/>
<sequence length="976" mass="111702">MNTFLEQVARNIISKYGTNLARIAIIFPNKRAALFLNETLAQIAQKPIWSPASITISNLFQRYSKLTLADPIETIALLHKIYNQITERNETLDEFYGWGLVMLADFDDIDKNLASPKQVFKNISDLRELDNIDYLTTEQKQELSKFFATFTDNPSIIRERFLNQWSKLPQIYSAFQNEMRTRGLAYEGMLYREAIQNTELCTEYEKYLFVGFNVLQKVEQQLFDNLQKQEKAEFFWDYDEYYLNPNNESGTYIRRWLSRYPNALASDPNLPTNFYKTLAQPKNIQFISAPTENLQARYTTQWLRDGKKLAHGRETAIVLCNETLLPTIIHCIPPEVENLNITTGYPLSQTPIMSLITQLIALQTEGYSERQKAFRTTRANSVLRHPYARLIGPEIETLKNQISQNHLYYITPQPNTILQPQPHTPDKPSPLLAYLARITATIARNGAEMKDPLFDESLFRMYTLLTRIEKLITNQTLQADLPILRRLINQLAANTTIPFHGEPIQGIQIMGMLETRNIDFRHILILSCNEGNMPKTTSDTSFIPHAIRKAHNLTTIDHKVAIYGYYFHRMIQRAETITILYNNSTQGTRESEMSRFMQQLLVELPTPIQRSALKAGQKPISLTAPTIEKDTRVIEKLAQLNRISPTAISNFLRCQLRFYYRYIAQIKEPDAPADDIDNRIFGNIFHQAAQLMYETLLPRQIITPDNIRQLLSNPQSIDNIIDQAFATQLFRQPPGQTTRPKLNGLQLINREVIKAYLLRLLRTDLRVAPLRVIAHEAPVSTPITLTLEPDSQTNSSPTRTIELYGRIDRLDEINIGTPEQILRVVDYKTGNNPAQPLKTVDEIFAPENIHTKKSDYTLQSILYSLLLTSQTSVDNSPIPQATHPSPPLNPDIHSLNPESRPVAPALLFIQRAGSPDYDPILNFAGSPLLNSLELSEEFNANLTATLQNIFNPSLPFAPTPRLTDCKHCPYRTLCGR</sequence>
<dbReference type="eggNOG" id="COG3893">
    <property type="taxonomic scope" value="Bacteria"/>
</dbReference>
<dbReference type="EMBL" id="AGWK01000049">
    <property type="protein sequence ID" value="EHO67085.1"/>
    <property type="molecule type" value="Genomic_DNA"/>
</dbReference>
<proteinExistence type="predicted"/>
<dbReference type="RefSeq" id="WP_006953386.1">
    <property type="nucleotide sequence ID" value="NZ_JH594523.1"/>
</dbReference>